<dbReference type="GO" id="GO:0015369">
    <property type="term" value="F:calcium:proton antiporter activity"/>
    <property type="evidence" value="ECO:0007669"/>
    <property type="project" value="TreeGrafter"/>
</dbReference>
<evidence type="ECO:0000256" key="4">
    <source>
        <dbReference type="ARBA" id="ARBA00022692"/>
    </source>
</evidence>
<feature type="transmembrane region" description="Helical" evidence="9">
    <location>
        <begin position="490"/>
        <end position="511"/>
    </location>
</feature>
<reference evidence="11" key="1">
    <citation type="submission" date="2022-07" db="EMBL/GenBank/DDBJ databases">
        <title>Genome Sequence of Agrocybe chaxingu.</title>
        <authorList>
            <person name="Buettner E."/>
        </authorList>
    </citation>
    <scope>NUCLEOTIDE SEQUENCE</scope>
    <source>
        <strain evidence="11">MP-N11</strain>
    </source>
</reference>
<evidence type="ECO:0000256" key="3">
    <source>
        <dbReference type="ARBA" id="ARBA00022448"/>
    </source>
</evidence>
<feature type="region of interest" description="Disordered" evidence="8">
    <location>
        <begin position="339"/>
        <end position="360"/>
    </location>
</feature>
<dbReference type="OrthoDB" id="1699231at2759"/>
<dbReference type="GO" id="GO:0006874">
    <property type="term" value="P:intracellular calcium ion homeostasis"/>
    <property type="evidence" value="ECO:0007669"/>
    <property type="project" value="TreeGrafter"/>
</dbReference>
<feature type="transmembrane region" description="Helical" evidence="9">
    <location>
        <begin position="87"/>
        <end position="108"/>
    </location>
</feature>
<evidence type="ECO:0000256" key="8">
    <source>
        <dbReference type="SAM" id="MobiDB-lite"/>
    </source>
</evidence>
<evidence type="ECO:0000256" key="5">
    <source>
        <dbReference type="ARBA" id="ARBA00022989"/>
    </source>
</evidence>
<dbReference type="PANTHER" id="PTHR31503">
    <property type="entry name" value="VACUOLAR CALCIUM ION TRANSPORTER"/>
    <property type="match status" value="1"/>
</dbReference>
<dbReference type="Gene3D" id="1.20.1420.30">
    <property type="entry name" value="NCX, central ion-binding region"/>
    <property type="match status" value="2"/>
</dbReference>
<feature type="transmembrane region" description="Helical" evidence="9">
    <location>
        <begin position="517"/>
        <end position="533"/>
    </location>
</feature>
<feature type="transmembrane region" description="Helical" evidence="9">
    <location>
        <begin position="120"/>
        <end position="138"/>
    </location>
</feature>
<dbReference type="GO" id="GO:0000329">
    <property type="term" value="C:fungal-type vacuole membrane"/>
    <property type="evidence" value="ECO:0007669"/>
    <property type="project" value="TreeGrafter"/>
</dbReference>
<comment type="caution">
    <text evidence="11">The sequence shown here is derived from an EMBL/GenBank/DDBJ whole genome shotgun (WGS) entry which is preliminary data.</text>
</comment>
<dbReference type="PANTHER" id="PTHR31503:SF20">
    <property type="entry name" value="CA(2+)_H(+) EXCHANGER, PUTATIVE (EUROFUNG)-RELATED"/>
    <property type="match status" value="1"/>
</dbReference>
<dbReference type="AlphaFoldDB" id="A0A9W8K445"/>
<evidence type="ECO:0000256" key="7">
    <source>
        <dbReference type="ARBA" id="ARBA00023136"/>
    </source>
</evidence>
<feature type="transmembrane region" description="Helical" evidence="9">
    <location>
        <begin position="423"/>
        <end position="444"/>
    </location>
</feature>
<evidence type="ECO:0000313" key="11">
    <source>
        <dbReference type="EMBL" id="KAJ3512673.1"/>
    </source>
</evidence>
<feature type="transmembrane region" description="Helical" evidence="9">
    <location>
        <begin position="217"/>
        <end position="237"/>
    </location>
</feature>
<evidence type="ECO:0000259" key="10">
    <source>
        <dbReference type="Pfam" id="PF01699"/>
    </source>
</evidence>
<keyword evidence="4 9" id="KW-0812">Transmembrane</keyword>
<dbReference type="InterPro" id="IPR044880">
    <property type="entry name" value="NCX_ion-bd_dom_sf"/>
</dbReference>
<sequence length="634" mass="69132">MRPSDPALGKNARGTFDRGPTLPPFPRRSDTIFSSSSIDSRCNLVGQSDVCDDHRQDLPSYYPYGSRDGSLPGRTIGKFGNWKTAFYGWRFAFGSWLNIFLVLIPVSWATTFTMRESHGLTFALCILVLMPLLHDISTRELANRIGGSKTGLLNGSMSNFVEIVVAVSALRKCELRVVQSMLIGSMLSKILLVLGLCFFAGGMNFSEQEFDPTATQIHSSLLSLSVGAVVLPAAYHFTLSSQNDATFDAQKQNILHMSHGVSIVLLFIYLAYLLFQLWSHTYLYKDQHNKKSHRLSAVIKEKRIRRKAKNQAIPLTQSEGKVIADLAGHDNHVLDPPNLPYAGPPLSSTSTATLGSEPSSDKLGFLSRPSTVQLVNDGGVPMNRESAFSSTSTSIPYGLDGMDTESTGHHTVVNAKKEPKMSWFLTITLLILVTGTVAVTVDWLVEAMDGISTTISKEWVGLILLPAVSSVAECITAVRVSVKDELSLSVSVAVGSTIVSISLCLCNPLFILSSEQQTALFVIPFTVVLGWITEKPLSLLMDPFQSMASFANLLYEDPHPNVPPALVHTMNYVVADGKSNWLEGVILICEYLPSMRMASEANTSAGLYVIIAVSFWFYPGSNISNSLAVCTPSL</sequence>
<dbReference type="InterPro" id="IPR004837">
    <property type="entry name" value="NaCa_Exmemb"/>
</dbReference>
<comment type="similarity">
    <text evidence="2">Belongs to the Ca(2+):cation antiporter (CaCA) (TC 2.A.19) family.</text>
</comment>
<keyword evidence="12" id="KW-1185">Reference proteome</keyword>
<name>A0A9W8K445_9AGAR</name>
<evidence type="ECO:0000256" key="6">
    <source>
        <dbReference type="ARBA" id="ARBA00023065"/>
    </source>
</evidence>
<dbReference type="GO" id="GO:0012505">
    <property type="term" value="C:endomembrane system"/>
    <property type="evidence" value="ECO:0007669"/>
    <property type="project" value="UniProtKB-SubCell"/>
</dbReference>
<feature type="domain" description="Sodium/calcium exchanger membrane region" evidence="10">
    <location>
        <begin position="138"/>
        <end position="278"/>
    </location>
</feature>
<evidence type="ECO:0000256" key="2">
    <source>
        <dbReference type="ARBA" id="ARBA00008170"/>
    </source>
</evidence>
<feature type="domain" description="Sodium/calcium exchanger membrane region" evidence="10">
    <location>
        <begin position="427"/>
        <end position="592"/>
    </location>
</feature>
<accession>A0A9W8K445</accession>
<organism evidence="11 12">
    <name type="scientific">Agrocybe chaxingu</name>
    <dbReference type="NCBI Taxonomy" id="84603"/>
    <lineage>
        <taxon>Eukaryota</taxon>
        <taxon>Fungi</taxon>
        <taxon>Dikarya</taxon>
        <taxon>Basidiomycota</taxon>
        <taxon>Agaricomycotina</taxon>
        <taxon>Agaricomycetes</taxon>
        <taxon>Agaricomycetidae</taxon>
        <taxon>Agaricales</taxon>
        <taxon>Agaricineae</taxon>
        <taxon>Strophariaceae</taxon>
        <taxon>Agrocybe</taxon>
    </lineage>
</organism>
<feature type="transmembrane region" description="Helical" evidence="9">
    <location>
        <begin position="182"/>
        <end position="205"/>
    </location>
</feature>
<feature type="transmembrane region" description="Helical" evidence="9">
    <location>
        <begin position="257"/>
        <end position="275"/>
    </location>
</feature>
<keyword evidence="5 9" id="KW-1133">Transmembrane helix</keyword>
<feature type="transmembrane region" description="Helical" evidence="9">
    <location>
        <begin position="459"/>
        <end position="478"/>
    </location>
</feature>
<evidence type="ECO:0000256" key="1">
    <source>
        <dbReference type="ARBA" id="ARBA00004127"/>
    </source>
</evidence>
<feature type="transmembrane region" description="Helical" evidence="9">
    <location>
        <begin position="601"/>
        <end position="618"/>
    </location>
</feature>
<dbReference type="Proteomes" id="UP001148786">
    <property type="component" value="Unassembled WGS sequence"/>
</dbReference>
<dbReference type="InterPro" id="IPR004713">
    <property type="entry name" value="CaH_exchang"/>
</dbReference>
<keyword evidence="3" id="KW-0813">Transport</keyword>
<feature type="compositionally biased region" description="Polar residues" evidence="8">
    <location>
        <begin position="346"/>
        <end position="358"/>
    </location>
</feature>
<dbReference type="Pfam" id="PF01699">
    <property type="entry name" value="Na_Ca_ex"/>
    <property type="match status" value="2"/>
</dbReference>
<comment type="subcellular location">
    <subcellularLocation>
        <location evidence="1">Endomembrane system</location>
        <topology evidence="1">Multi-pass membrane protein</topology>
    </subcellularLocation>
</comment>
<gene>
    <name evidence="11" type="ORF">NLJ89_g3395</name>
</gene>
<evidence type="ECO:0000256" key="9">
    <source>
        <dbReference type="SAM" id="Phobius"/>
    </source>
</evidence>
<protein>
    <recommendedName>
        <fullName evidence="10">Sodium/calcium exchanger membrane region domain-containing protein</fullName>
    </recommendedName>
</protein>
<proteinExistence type="inferred from homology"/>
<feature type="region of interest" description="Disordered" evidence="8">
    <location>
        <begin position="1"/>
        <end position="29"/>
    </location>
</feature>
<dbReference type="EMBL" id="JANKHO010000243">
    <property type="protein sequence ID" value="KAJ3512673.1"/>
    <property type="molecule type" value="Genomic_DNA"/>
</dbReference>
<evidence type="ECO:0000313" key="12">
    <source>
        <dbReference type="Proteomes" id="UP001148786"/>
    </source>
</evidence>
<keyword evidence="7 9" id="KW-0472">Membrane</keyword>
<keyword evidence="6" id="KW-0406">Ion transport</keyword>